<evidence type="ECO:0000256" key="3">
    <source>
        <dbReference type="SAM" id="Phobius"/>
    </source>
</evidence>
<dbReference type="EMBL" id="CP000764">
    <property type="protein sequence ID" value="ABS21804.1"/>
    <property type="molecule type" value="Genomic_DNA"/>
</dbReference>
<keyword evidence="3" id="KW-1133">Transmembrane helix</keyword>
<feature type="transmembrane region" description="Helical" evidence="3">
    <location>
        <begin position="26"/>
        <end position="45"/>
    </location>
</feature>
<dbReference type="eggNOG" id="COG0697">
    <property type="taxonomic scope" value="Bacteria"/>
</dbReference>
<comment type="similarity">
    <text evidence="2">Belongs to the EamA transporter family.</text>
</comment>
<keyword evidence="3" id="KW-0812">Transmembrane</keyword>
<keyword evidence="3" id="KW-0472">Membrane</keyword>
<dbReference type="KEGG" id="bcy:Bcer98_1488"/>
<gene>
    <name evidence="5" type="ordered locus">Bcer98_1488</name>
</gene>
<feature type="transmembrane region" description="Helical" evidence="3">
    <location>
        <begin position="111"/>
        <end position="128"/>
    </location>
</feature>
<dbReference type="GO" id="GO:0016020">
    <property type="term" value="C:membrane"/>
    <property type="evidence" value="ECO:0007669"/>
    <property type="project" value="InterPro"/>
</dbReference>
<evidence type="ECO:0000313" key="6">
    <source>
        <dbReference type="Proteomes" id="UP000002300"/>
    </source>
</evidence>
<feature type="transmembrane region" description="Helical" evidence="3">
    <location>
        <begin position="51"/>
        <end position="74"/>
    </location>
</feature>
<evidence type="ECO:0000256" key="2">
    <source>
        <dbReference type="ARBA" id="ARBA00007362"/>
    </source>
</evidence>
<dbReference type="Proteomes" id="UP000002300">
    <property type="component" value="Chromosome"/>
</dbReference>
<dbReference type="InterPro" id="IPR000620">
    <property type="entry name" value="EamA_dom"/>
</dbReference>
<feature type="transmembrane region" description="Helical" evidence="3">
    <location>
        <begin position="86"/>
        <end position="105"/>
    </location>
</feature>
<evidence type="ECO:0000256" key="1">
    <source>
        <dbReference type="ARBA" id="ARBA00004127"/>
    </source>
</evidence>
<dbReference type="STRING" id="315749.Bcer98_1488"/>
<dbReference type="Pfam" id="PF00892">
    <property type="entry name" value="EamA"/>
    <property type="match status" value="1"/>
</dbReference>
<evidence type="ECO:0000259" key="4">
    <source>
        <dbReference type="Pfam" id="PF00892"/>
    </source>
</evidence>
<dbReference type="SUPFAM" id="SSF103481">
    <property type="entry name" value="Multidrug resistance efflux transporter EmrE"/>
    <property type="match status" value="1"/>
</dbReference>
<comment type="subcellular location">
    <subcellularLocation>
        <location evidence="1">Endomembrane system</location>
        <topology evidence="1">Multi-pass membrane protein</topology>
    </subcellularLocation>
</comment>
<proteinExistence type="inferred from homology"/>
<reference evidence="5 6" key="1">
    <citation type="journal article" date="2008" name="Chem. Biol. Interact.">
        <title>Extending the Bacillus cereus group genomics to putative food-borne pathogens of different toxicity.</title>
        <authorList>
            <person name="Lapidus A."/>
            <person name="Goltsman E."/>
            <person name="Auger S."/>
            <person name="Galleron N."/>
            <person name="Segurens B."/>
            <person name="Dossat C."/>
            <person name="Land M.L."/>
            <person name="Broussolle V."/>
            <person name="Brillard J."/>
            <person name="Guinebretiere M.H."/>
            <person name="Sanchis V."/>
            <person name="Nguen-The C."/>
            <person name="Lereclus D."/>
            <person name="Richardson P."/>
            <person name="Wincker P."/>
            <person name="Weissenbach J."/>
            <person name="Ehrlich S.D."/>
            <person name="Sorokin A."/>
        </authorList>
    </citation>
    <scope>NUCLEOTIDE SEQUENCE [LARGE SCALE GENOMIC DNA]</scope>
    <source>
        <strain evidence="6">DSM 22905 / CIP 110041 / 391-98 / NVH 391-98</strain>
    </source>
</reference>
<dbReference type="HOGENOM" id="CLU_142762_0_0_9"/>
<evidence type="ECO:0000313" key="5">
    <source>
        <dbReference type="EMBL" id="ABS21804.1"/>
    </source>
</evidence>
<accession>A7GNU6</accession>
<dbReference type="InterPro" id="IPR037185">
    <property type="entry name" value="EmrE-like"/>
</dbReference>
<feature type="domain" description="EamA" evidence="4">
    <location>
        <begin position="28"/>
        <end position="128"/>
    </location>
</feature>
<organism evidence="5 6">
    <name type="scientific">Bacillus cytotoxicus (strain DSM 22905 / CIP 110041 / 391-98 / NVH 391-98)</name>
    <dbReference type="NCBI Taxonomy" id="315749"/>
    <lineage>
        <taxon>Bacteria</taxon>
        <taxon>Bacillati</taxon>
        <taxon>Bacillota</taxon>
        <taxon>Bacilli</taxon>
        <taxon>Bacillales</taxon>
        <taxon>Bacillaceae</taxon>
        <taxon>Bacillus</taxon>
        <taxon>Bacillus cereus group</taxon>
    </lineage>
</organism>
<sequence length="131" mass="15418">MKFIRFKLMYLHVKESEYMKPTIKNYIFLHAAFLLYSIIMVYMKWAAKFPIASIGFFVAYFGLIVFLFGYAIIWQQVIKHFEISRAYSHRGIIILWSMLWSVLLFGDTIKWNHILGAAIIIVGIVVVTKDE</sequence>
<name>A7GNU6_BACCN</name>
<dbReference type="AlphaFoldDB" id="A7GNU6"/>
<protein>
    <recommendedName>
        <fullName evidence="4">EamA domain-containing protein</fullName>
    </recommendedName>
</protein>
<keyword evidence="6" id="KW-1185">Reference proteome</keyword>
<dbReference type="Gene3D" id="1.10.3730.20">
    <property type="match status" value="1"/>
</dbReference>